<proteinExistence type="predicted"/>
<dbReference type="EMBL" id="CAJVQB010009447">
    <property type="protein sequence ID" value="CAG8730248.1"/>
    <property type="molecule type" value="Genomic_DNA"/>
</dbReference>
<gene>
    <name evidence="1" type="ORF">GMARGA_LOCUS14328</name>
</gene>
<name>A0ABN7V4V0_GIGMA</name>
<sequence length="105" mass="12140">MKFCSQPKIRVLEGKSFELKPFKKREDQITITDTKKKANLTEGSLMDSSQQSKTNPVVFDQASKLKIIIFTIKQIRDSSDAFHIEFAEEVEYQNEKLVRVVVSKE</sequence>
<organism evidence="1 2">
    <name type="scientific">Gigaspora margarita</name>
    <dbReference type="NCBI Taxonomy" id="4874"/>
    <lineage>
        <taxon>Eukaryota</taxon>
        <taxon>Fungi</taxon>
        <taxon>Fungi incertae sedis</taxon>
        <taxon>Mucoromycota</taxon>
        <taxon>Glomeromycotina</taxon>
        <taxon>Glomeromycetes</taxon>
        <taxon>Diversisporales</taxon>
        <taxon>Gigasporaceae</taxon>
        <taxon>Gigaspora</taxon>
    </lineage>
</organism>
<protein>
    <submittedName>
        <fullName evidence="1">1940_t:CDS:1</fullName>
    </submittedName>
</protein>
<comment type="caution">
    <text evidence="1">The sequence shown here is derived from an EMBL/GenBank/DDBJ whole genome shotgun (WGS) entry which is preliminary data.</text>
</comment>
<keyword evidence="2" id="KW-1185">Reference proteome</keyword>
<dbReference type="Proteomes" id="UP000789901">
    <property type="component" value="Unassembled WGS sequence"/>
</dbReference>
<accession>A0ABN7V4V0</accession>
<evidence type="ECO:0000313" key="1">
    <source>
        <dbReference type="EMBL" id="CAG8730248.1"/>
    </source>
</evidence>
<evidence type="ECO:0000313" key="2">
    <source>
        <dbReference type="Proteomes" id="UP000789901"/>
    </source>
</evidence>
<reference evidence="1 2" key="1">
    <citation type="submission" date="2021-06" db="EMBL/GenBank/DDBJ databases">
        <authorList>
            <person name="Kallberg Y."/>
            <person name="Tangrot J."/>
            <person name="Rosling A."/>
        </authorList>
    </citation>
    <scope>NUCLEOTIDE SEQUENCE [LARGE SCALE GENOMIC DNA]</scope>
    <source>
        <strain evidence="1 2">120-4 pot B 10/14</strain>
    </source>
</reference>